<gene>
    <name evidence="2" type="ORF">SAMN05660918_0494</name>
</gene>
<protein>
    <submittedName>
        <fullName evidence="2">SseB protein N-terminal domain-containing protein</fullName>
    </submittedName>
</protein>
<dbReference type="Pfam" id="PF07179">
    <property type="entry name" value="SseB"/>
    <property type="match status" value="1"/>
</dbReference>
<proteinExistence type="predicted"/>
<reference evidence="3" key="1">
    <citation type="submission" date="2016-10" db="EMBL/GenBank/DDBJ databases">
        <authorList>
            <person name="Varghese N."/>
            <person name="Submissions S."/>
        </authorList>
    </citation>
    <scope>NUCLEOTIDE SEQUENCE [LARGE SCALE GENOMIC DNA]</scope>
    <source>
        <strain evidence="3">DSM 17934</strain>
    </source>
</reference>
<accession>A0A1H6QFM8</accession>
<dbReference type="InterPro" id="IPR009839">
    <property type="entry name" value="SseB_N"/>
</dbReference>
<name>A0A1H6QFM8_9FLAO</name>
<dbReference type="STRING" id="402734.SAMN05660918_0494"/>
<evidence type="ECO:0000313" key="3">
    <source>
        <dbReference type="Proteomes" id="UP000199702"/>
    </source>
</evidence>
<keyword evidence="3" id="KW-1185">Reference proteome</keyword>
<dbReference type="OrthoDB" id="1365698at2"/>
<dbReference type="Proteomes" id="UP000199702">
    <property type="component" value="Unassembled WGS sequence"/>
</dbReference>
<sequence>MNLFKKLFGKKENEFTPDNTKLLALIAQYHKDSSSDTYAKVIEELYGNEAFLIVPTADANGISNEWKTLEKGEAVNFTTVFDVDGLLTFGVFTSEEALSKWTTKETPFMAMPAKSVLEISQEQSFGRVVIDSDQPTMFVLERNRENFNAQEIKEDTEVLVGTPLKPIDGAHKAQLQKAFSKNNNIDEVFHFAMQRKEESILILAIVLEQSSEDARVAVMNNVNDGMQGVDFNQTLEIMYISKDDSWYETASNFDYFYKK</sequence>
<evidence type="ECO:0000313" key="2">
    <source>
        <dbReference type="EMBL" id="SEI42519.1"/>
    </source>
</evidence>
<organism evidence="2 3">
    <name type="scientific">Flavobacterium terrigena</name>
    <dbReference type="NCBI Taxonomy" id="402734"/>
    <lineage>
        <taxon>Bacteria</taxon>
        <taxon>Pseudomonadati</taxon>
        <taxon>Bacteroidota</taxon>
        <taxon>Flavobacteriia</taxon>
        <taxon>Flavobacteriales</taxon>
        <taxon>Flavobacteriaceae</taxon>
        <taxon>Flavobacterium</taxon>
    </lineage>
</organism>
<dbReference type="RefSeq" id="WP_091307311.1">
    <property type="nucleotide sequence ID" value="NZ_CBCSJU010000001.1"/>
</dbReference>
<dbReference type="AlphaFoldDB" id="A0A1H6QFM8"/>
<evidence type="ECO:0000259" key="1">
    <source>
        <dbReference type="Pfam" id="PF07179"/>
    </source>
</evidence>
<dbReference type="EMBL" id="FNYA01000001">
    <property type="protein sequence ID" value="SEI42519.1"/>
    <property type="molecule type" value="Genomic_DNA"/>
</dbReference>
<feature type="domain" description="SseB protein N-terminal" evidence="1">
    <location>
        <begin position="24"/>
        <end position="143"/>
    </location>
</feature>